<feature type="compositionally biased region" description="Polar residues" evidence="1">
    <location>
        <begin position="12"/>
        <end position="24"/>
    </location>
</feature>
<evidence type="ECO:0000313" key="2">
    <source>
        <dbReference type="EMBL" id="KAI0298099.1"/>
    </source>
</evidence>
<keyword evidence="3" id="KW-1185">Reference proteome</keyword>
<organism evidence="2 3">
    <name type="scientific">Multifurca ochricompacta</name>
    <dbReference type="NCBI Taxonomy" id="376703"/>
    <lineage>
        <taxon>Eukaryota</taxon>
        <taxon>Fungi</taxon>
        <taxon>Dikarya</taxon>
        <taxon>Basidiomycota</taxon>
        <taxon>Agaricomycotina</taxon>
        <taxon>Agaricomycetes</taxon>
        <taxon>Russulales</taxon>
        <taxon>Russulaceae</taxon>
        <taxon>Multifurca</taxon>
    </lineage>
</organism>
<dbReference type="AlphaFoldDB" id="A0AAD4M0W9"/>
<comment type="caution">
    <text evidence="2">The sequence shown here is derived from an EMBL/GenBank/DDBJ whole genome shotgun (WGS) entry which is preliminary data.</text>
</comment>
<protein>
    <submittedName>
        <fullName evidence="2">Uncharacterized protein</fullName>
    </submittedName>
</protein>
<reference evidence="2" key="1">
    <citation type="journal article" date="2022" name="New Phytol.">
        <title>Evolutionary transition to the ectomycorrhizal habit in the genomes of a hyperdiverse lineage of mushroom-forming fungi.</title>
        <authorList>
            <person name="Looney B."/>
            <person name="Miyauchi S."/>
            <person name="Morin E."/>
            <person name="Drula E."/>
            <person name="Courty P.E."/>
            <person name="Kohler A."/>
            <person name="Kuo A."/>
            <person name="LaButti K."/>
            <person name="Pangilinan J."/>
            <person name="Lipzen A."/>
            <person name="Riley R."/>
            <person name="Andreopoulos W."/>
            <person name="He G."/>
            <person name="Johnson J."/>
            <person name="Nolan M."/>
            <person name="Tritt A."/>
            <person name="Barry K.W."/>
            <person name="Grigoriev I.V."/>
            <person name="Nagy L.G."/>
            <person name="Hibbett D."/>
            <person name="Henrissat B."/>
            <person name="Matheny P.B."/>
            <person name="Labbe J."/>
            <person name="Martin F.M."/>
        </authorList>
    </citation>
    <scope>NUCLEOTIDE SEQUENCE</scope>
    <source>
        <strain evidence="2">BPL690</strain>
    </source>
</reference>
<evidence type="ECO:0000256" key="1">
    <source>
        <dbReference type="SAM" id="MobiDB-lite"/>
    </source>
</evidence>
<accession>A0AAD4M0W9</accession>
<feature type="region of interest" description="Disordered" evidence="1">
    <location>
        <begin position="1"/>
        <end position="59"/>
    </location>
</feature>
<dbReference type="Proteomes" id="UP001203297">
    <property type="component" value="Unassembled WGS sequence"/>
</dbReference>
<proteinExistence type="predicted"/>
<sequence length="170" mass="18419">MSGGSQHPIPVSSASSDASIQLINPTVLEPSPPPAYEPPPRQGGSHLIQGVPNPLDLPPHLVSSDVADAYARPMLYDPMDPPAAEQGTVDDDARQVARHALRATRHRDVAQFSESHMGYGLYYYAADFRMEADATFTFQDQMAGRAAMVSTVMGNMKFMPLDLRPPRGAD</sequence>
<name>A0AAD4M0W9_9AGAM</name>
<evidence type="ECO:0000313" key="3">
    <source>
        <dbReference type="Proteomes" id="UP001203297"/>
    </source>
</evidence>
<feature type="compositionally biased region" description="Pro residues" evidence="1">
    <location>
        <begin position="30"/>
        <end position="41"/>
    </location>
</feature>
<gene>
    <name evidence="2" type="ORF">B0F90DRAFT_1669152</name>
</gene>
<dbReference type="EMBL" id="WTXG01000030">
    <property type="protein sequence ID" value="KAI0298099.1"/>
    <property type="molecule type" value="Genomic_DNA"/>
</dbReference>